<proteinExistence type="predicted"/>
<keyword evidence="2" id="KW-1185">Reference proteome</keyword>
<accession>A0ABN9LRG7</accession>
<reference evidence="1" key="1">
    <citation type="submission" date="2023-07" db="EMBL/GenBank/DDBJ databases">
        <authorList>
            <person name="Stuckert A."/>
        </authorList>
    </citation>
    <scope>NUCLEOTIDE SEQUENCE</scope>
</reference>
<comment type="caution">
    <text evidence="1">The sequence shown here is derived from an EMBL/GenBank/DDBJ whole genome shotgun (WGS) entry which is preliminary data.</text>
</comment>
<sequence length="26" mass="2888">MVKSTGLRVYGARNFFFAEDNPLASP</sequence>
<dbReference type="Proteomes" id="UP001176940">
    <property type="component" value="Unassembled WGS sequence"/>
</dbReference>
<name>A0ABN9LRG7_9NEOB</name>
<protein>
    <submittedName>
        <fullName evidence="1">Uncharacterized protein</fullName>
    </submittedName>
</protein>
<dbReference type="EMBL" id="CAUEEQ010029033">
    <property type="protein sequence ID" value="CAJ0948786.1"/>
    <property type="molecule type" value="Genomic_DNA"/>
</dbReference>
<organism evidence="1 2">
    <name type="scientific">Ranitomeya imitator</name>
    <name type="common">mimic poison frog</name>
    <dbReference type="NCBI Taxonomy" id="111125"/>
    <lineage>
        <taxon>Eukaryota</taxon>
        <taxon>Metazoa</taxon>
        <taxon>Chordata</taxon>
        <taxon>Craniata</taxon>
        <taxon>Vertebrata</taxon>
        <taxon>Euteleostomi</taxon>
        <taxon>Amphibia</taxon>
        <taxon>Batrachia</taxon>
        <taxon>Anura</taxon>
        <taxon>Neobatrachia</taxon>
        <taxon>Hyloidea</taxon>
        <taxon>Dendrobatidae</taxon>
        <taxon>Dendrobatinae</taxon>
        <taxon>Ranitomeya</taxon>
    </lineage>
</organism>
<gene>
    <name evidence="1" type="ORF">RIMI_LOCUS12313196</name>
</gene>
<evidence type="ECO:0000313" key="2">
    <source>
        <dbReference type="Proteomes" id="UP001176940"/>
    </source>
</evidence>
<evidence type="ECO:0000313" key="1">
    <source>
        <dbReference type="EMBL" id="CAJ0948786.1"/>
    </source>
</evidence>